<keyword evidence="4 7" id="KW-0812">Transmembrane</keyword>
<evidence type="ECO:0000256" key="6">
    <source>
        <dbReference type="ARBA" id="ARBA00023136"/>
    </source>
</evidence>
<feature type="transmembrane region" description="Helical" evidence="7">
    <location>
        <begin position="223"/>
        <end position="240"/>
    </location>
</feature>
<gene>
    <name evidence="10" type="ORF">DMA12_00890</name>
</gene>
<evidence type="ECO:0000256" key="2">
    <source>
        <dbReference type="ARBA" id="ARBA00022448"/>
    </source>
</evidence>
<dbReference type="Pfam" id="PF07690">
    <property type="entry name" value="MFS_1"/>
    <property type="match status" value="1"/>
</dbReference>
<feature type="transmembrane region" description="Helical" evidence="7">
    <location>
        <begin position="193"/>
        <end position="211"/>
    </location>
</feature>
<protein>
    <submittedName>
        <fullName evidence="10">MFS transporter</fullName>
    </submittedName>
</protein>
<dbReference type="OrthoDB" id="7375466at2"/>
<dbReference type="Proteomes" id="UP000286716">
    <property type="component" value="Unassembled WGS sequence"/>
</dbReference>
<feature type="transmembrane region" description="Helical" evidence="7">
    <location>
        <begin position="130"/>
        <end position="149"/>
    </location>
</feature>
<evidence type="ECO:0000256" key="1">
    <source>
        <dbReference type="ARBA" id="ARBA00004651"/>
    </source>
</evidence>
<dbReference type="AlphaFoldDB" id="A0A428X5Y3"/>
<dbReference type="CDD" id="cd04301">
    <property type="entry name" value="NAT_SF"/>
    <property type="match status" value="1"/>
</dbReference>
<dbReference type="NCBIfam" id="TIGR00711">
    <property type="entry name" value="efflux_EmrB"/>
    <property type="match status" value="1"/>
</dbReference>
<keyword evidence="5 7" id="KW-1133">Transmembrane helix</keyword>
<dbReference type="PANTHER" id="PTHR42718">
    <property type="entry name" value="MAJOR FACILITATOR SUPERFAMILY MULTIDRUG TRANSPORTER MFSC"/>
    <property type="match status" value="1"/>
</dbReference>
<organism evidence="10 11">
    <name type="scientific">Amycolatopsis balhimycina DSM 5908</name>
    <dbReference type="NCBI Taxonomy" id="1081091"/>
    <lineage>
        <taxon>Bacteria</taxon>
        <taxon>Bacillati</taxon>
        <taxon>Actinomycetota</taxon>
        <taxon>Actinomycetes</taxon>
        <taxon>Pseudonocardiales</taxon>
        <taxon>Pseudonocardiaceae</taxon>
        <taxon>Amycolatopsis</taxon>
    </lineage>
</organism>
<dbReference type="InterPro" id="IPR004638">
    <property type="entry name" value="EmrB-like"/>
</dbReference>
<dbReference type="SUPFAM" id="SSF103473">
    <property type="entry name" value="MFS general substrate transporter"/>
    <property type="match status" value="1"/>
</dbReference>
<dbReference type="InterPro" id="IPR011701">
    <property type="entry name" value="MFS"/>
</dbReference>
<dbReference type="Gene3D" id="1.20.1250.20">
    <property type="entry name" value="MFS general substrate transporter like domains"/>
    <property type="match status" value="1"/>
</dbReference>
<comment type="caution">
    <text evidence="10">The sequence shown here is derived from an EMBL/GenBank/DDBJ whole genome shotgun (WGS) entry which is preliminary data.</text>
</comment>
<comment type="subcellular location">
    <subcellularLocation>
        <location evidence="1">Cell membrane</location>
        <topology evidence="1">Multi-pass membrane protein</topology>
    </subcellularLocation>
</comment>
<dbReference type="Gene3D" id="1.20.1720.10">
    <property type="entry name" value="Multidrug resistance protein D"/>
    <property type="match status" value="1"/>
</dbReference>
<keyword evidence="6 7" id="KW-0472">Membrane</keyword>
<dbReference type="InterPro" id="IPR000182">
    <property type="entry name" value="GNAT_dom"/>
</dbReference>
<dbReference type="PANTHER" id="PTHR42718:SF42">
    <property type="entry name" value="EXPORT PROTEIN"/>
    <property type="match status" value="1"/>
</dbReference>
<evidence type="ECO:0000256" key="7">
    <source>
        <dbReference type="SAM" id="Phobius"/>
    </source>
</evidence>
<dbReference type="CDD" id="cd17321">
    <property type="entry name" value="MFS_MMR_MDR_like"/>
    <property type="match status" value="1"/>
</dbReference>
<proteinExistence type="predicted"/>
<feature type="transmembrane region" description="Helical" evidence="7">
    <location>
        <begin position="357"/>
        <end position="380"/>
    </location>
</feature>
<dbReference type="InterPro" id="IPR036259">
    <property type="entry name" value="MFS_trans_sf"/>
</dbReference>
<dbReference type="InterPro" id="IPR016181">
    <property type="entry name" value="Acyl_CoA_acyltransferase"/>
</dbReference>
<feature type="transmembrane region" description="Helical" evidence="7">
    <location>
        <begin position="72"/>
        <end position="91"/>
    </location>
</feature>
<evidence type="ECO:0000256" key="5">
    <source>
        <dbReference type="ARBA" id="ARBA00022989"/>
    </source>
</evidence>
<feature type="domain" description="N-acetyltransferase" evidence="9">
    <location>
        <begin position="454"/>
        <end position="625"/>
    </location>
</feature>
<dbReference type="SUPFAM" id="SSF55729">
    <property type="entry name" value="Acyl-CoA N-acyltransferases (Nat)"/>
    <property type="match status" value="1"/>
</dbReference>
<dbReference type="GO" id="GO:0005886">
    <property type="term" value="C:plasma membrane"/>
    <property type="evidence" value="ECO:0007669"/>
    <property type="project" value="UniProtKB-SubCell"/>
</dbReference>
<dbReference type="InterPro" id="IPR020846">
    <property type="entry name" value="MFS_dom"/>
</dbReference>
<reference evidence="10 11" key="1">
    <citation type="submission" date="2018-05" db="EMBL/GenBank/DDBJ databases">
        <title>Evolution of GPA BGCs.</title>
        <authorList>
            <person name="Waglechner N."/>
            <person name="Wright G.D."/>
        </authorList>
    </citation>
    <scope>NUCLEOTIDE SEQUENCE [LARGE SCALE GENOMIC DNA]</scope>
    <source>
        <strain evidence="10 11">DSM 5908</strain>
    </source>
</reference>
<dbReference type="GO" id="GO:0022857">
    <property type="term" value="F:transmembrane transporter activity"/>
    <property type="evidence" value="ECO:0007669"/>
    <property type="project" value="InterPro"/>
</dbReference>
<feature type="transmembrane region" description="Helical" evidence="7">
    <location>
        <begin position="161"/>
        <end position="181"/>
    </location>
</feature>
<evidence type="ECO:0000256" key="4">
    <source>
        <dbReference type="ARBA" id="ARBA00022692"/>
    </source>
</evidence>
<feature type="transmembrane region" description="Helical" evidence="7">
    <location>
        <begin position="328"/>
        <end position="351"/>
    </location>
</feature>
<dbReference type="GO" id="GO:0016747">
    <property type="term" value="F:acyltransferase activity, transferring groups other than amino-acyl groups"/>
    <property type="evidence" value="ECO:0007669"/>
    <property type="project" value="InterPro"/>
</dbReference>
<name>A0A428X5Y3_AMYBA</name>
<evidence type="ECO:0000259" key="8">
    <source>
        <dbReference type="PROSITE" id="PS50850"/>
    </source>
</evidence>
<keyword evidence="2" id="KW-0813">Transport</keyword>
<dbReference type="PROSITE" id="PS51186">
    <property type="entry name" value="GNAT"/>
    <property type="match status" value="1"/>
</dbReference>
<feature type="transmembrane region" description="Helical" evidence="7">
    <location>
        <begin position="261"/>
        <end position="284"/>
    </location>
</feature>
<dbReference type="EMBL" id="QHHU01000001">
    <property type="protein sequence ID" value="RSM50744.1"/>
    <property type="molecule type" value="Genomic_DNA"/>
</dbReference>
<dbReference type="RefSeq" id="WP_020646306.1">
    <property type="nucleotide sequence ID" value="NZ_QHHU01000001.1"/>
</dbReference>
<keyword evidence="11" id="KW-1185">Reference proteome</keyword>
<feature type="domain" description="Major facilitator superfamily (MFS) profile" evidence="8">
    <location>
        <begin position="7"/>
        <end position="452"/>
    </location>
</feature>
<feature type="transmembrane region" description="Helical" evidence="7">
    <location>
        <begin position="103"/>
        <end position="123"/>
    </location>
</feature>
<feature type="transmembrane region" description="Helical" evidence="7">
    <location>
        <begin position="425"/>
        <end position="447"/>
    </location>
</feature>
<feature type="transmembrane region" description="Helical" evidence="7">
    <location>
        <begin position="392"/>
        <end position="413"/>
    </location>
</feature>
<keyword evidence="3" id="KW-1003">Cell membrane</keyword>
<evidence type="ECO:0000313" key="10">
    <source>
        <dbReference type="EMBL" id="RSM50744.1"/>
    </source>
</evidence>
<dbReference type="Gene3D" id="3.40.630.30">
    <property type="match status" value="1"/>
</dbReference>
<feature type="transmembrane region" description="Helical" evidence="7">
    <location>
        <begin position="47"/>
        <end position="65"/>
    </location>
</feature>
<evidence type="ECO:0000256" key="3">
    <source>
        <dbReference type="ARBA" id="ARBA00022475"/>
    </source>
</evidence>
<sequence>MSLFVRTFAITSSAWFLFALDRLAVTTALPVIRTDLGAGLAGAEWTVNAYTLSFAVLLLAGAALGDRFGRRRLFAIGLAVFTAGSAAAALAPDVGTLVAARAVQGVGGAIFAPLSMTLLSAAVPAARRGAVLGAWGGVGGLGVTAGPLLGGALTSFAGWQWIFWLNVPLGLVLVPLAWRHLEESHGPHGRLDLRGVALSGAGVSGVVWAVIRAGGDGWARPDVLVALVFGVLALALFVVWQTRAPAPMLPMRFFRHRAFAAANLTALLMYAALFGALFLVTQLLQTGLSASPLQAGLRMLPMVVMPMLLAPVAGALSDRWGTRPLMALGVALVAAGLGWLAAVTAPGVAYGALVPGLIMLGTGSALFFAPAAATVLGAVAPREQGQASGAATAVREIAVVLGVAVLASVFAAHGDLGSPARLVAGVVPALWLGAALAGAGVLAALALPRANGVPLVRAAGPRDHAAIREVLGVAYAQYAGDVSPEVWDAYRADLLDLDRHARHGQLLVAEVKGKVAGYAAFYPDATVQNLGWPGGWAGGRGMGVHPDFRGQGVADALMAALEHRARESGAPVFAFHTSGFMTAALALYARLGYRRAPEFDRDMNAYYGLDACRPWAALAYLKYLPASTGGTR</sequence>
<dbReference type="PROSITE" id="PS50850">
    <property type="entry name" value="MFS"/>
    <property type="match status" value="1"/>
</dbReference>
<feature type="transmembrane region" description="Helical" evidence="7">
    <location>
        <begin position="296"/>
        <end position="316"/>
    </location>
</feature>
<evidence type="ECO:0000259" key="9">
    <source>
        <dbReference type="PROSITE" id="PS51186"/>
    </source>
</evidence>
<accession>A0A428X5Y3</accession>
<evidence type="ECO:0000313" key="11">
    <source>
        <dbReference type="Proteomes" id="UP000286716"/>
    </source>
</evidence>
<dbReference type="Pfam" id="PF00583">
    <property type="entry name" value="Acetyltransf_1"/>
    <property type="match status" value="1"/>
</dbReference>